<evidence type="ECO:0000313" key="2">
    <source>
        <dbReference type="Proteomes" id="UP000078340"/>
    </source>
</evidence>
<organism evidence="1 2">
    <name type="scientific">Purpureocillium lilacinum</name>
    <name type="common">Paecilomyces lilacinus</name>
    <dbReference type="NCBI Taxonomy" id="33203"/>
    <lineage>
        <taxon>Eukaryota</taxon>
        <taxon>Fungi</taxon>
        <taxon>Dikarya</taxon>
        <taxon>Ascomycota</taxon>
        <taxon>Pezizomycotina</taxon>
        <taxon>Sordariomycetes</taxon>
        <taxon>Hypocreomycetidae</taxon>
        <taxon>Hypocreales</taxon>
        <taxon>Ophiocordycipitaceae</taxon>
        <taxon>Purpureocillium</taxon>
    </lineage>
</organism>
<gene>
    <name evidence="1" type="ORF">VFPFJ_07546</name>
</gene>
<dbReference type="EMBL" id="LSBI01000007">
    <property type="protein sequence ID" value="OAQ85158.1"/>
    <property type="molecule type" value="Genomic_DNA"/>
</dbReference>
<dbReference type="OMA" id="FLQMGFY"/>
<name>A0A179H5X8_PURLI</name>
<accession>A0A179H5X8</accession>
<dbReference type="AlphaFoldDB" id="A0A179H5X8"/>
<dbReference type="STRING" id="33203.A0A179H5X8"/>
<protein>
    <submittedName>
        <fullName evidence="1">C6 finger domain-containingprotein</fullName>
    </submittedName>
</protein>
<evidence type="ECO:0000313" key="1">
    <source>
        <dbReference type="EMBL" id="OAQ85158.1"/>
    </source>
</evidence>
<comment type="caution">
    <text evidence="1">The sequence shown here is derived from an EMBL/GenBank/DDBJ whole genome shotgun (WGS) entry which is preliminary data.</text>
</comment>
<reference evidence="1 2" key="1">
    <citation type="submission" date="2016-02" db="EMBL/GenBank/DDBJ databases">
        <title>Biosynthesis of antibiotic leucinostatins and their inhibition on Phytophthora in bio-control Purpureocillium lilacinum.</title>
        <authorList>
            <person name="Wang G."/>
            <person name="Liu Z."/>
            <person name="Lin R."/>
            <person name="Li E."/>
            <person name="Mao Z."/>
            <person name="Ling J."/>
            <person name="Yin W."/>
            <person name="Xie B."/>
        </authorList>
    </citation>
    <scope>NUCLEOTIDE SEQUENCE [LARGE SCALE GENOMIC DNA]</scope>
    <source>
        <strain evidence="1">PLFJ-1</strain>
    </source>
</reference>
<proteinExistence type="predicted"/>
<sequence>MRCNLLSSRQRLHTFHRNAAVTHRELCLLSDLEELPKRVISVTSTRRDVTYHKSMVVPVSDVRHCLNHVPSKGRRIPGRQAMSIVQTSVALRRRATMLPYRKAQYRLARLETAMQTVVQRLDANSGGLAVARHTPTVAVVARQVSPERNRAPVLLIRDATTDAGLTTPQSYDEGIDNAGWSIIASGLMTTSMVNSLINYGRWVRFPQDLSTVMLQLQTTKSRLLLYSVLLIAVRHKTQELADQLAPKLFHEVKRLLQQAMLAADQPIEFFQAVVILSLWSSTIGQRPLSIDSWLLTSHAFVQATSSPAIAHILQPSYQRATSRECDLDVIYIWNHLCVAHLQSVDHSAMSSSVNLTVADIALYYSGSHSSTRPRSISVFGWQKAIMSQTTRLEWLRRCSYTGSFIRSPAKVKRLWKTPMMHYRVGSNGGLHCSVNQQRSQFLQMGFYFGQLLASHQTLCNASTSPKSSILAEMVHLCKTIINLAIETADERTRHLTDHIYHILTFSALTLTQILHTYESNLQAAGHDIAALDELVIKLANWLKSIGLRCHISHMFSQTLIMKVKKLRNCSISDGIIGDAALKGSELAAASGQDECHSDITFSFPDFIDSELLSMVTNTDGWPQWDSN</sequence>
<dbReference type="Proteomes" id="UP000078340">
    <property type="component" value="Unassembled WGS sequence"/>
</dbReference>